<dbReference type="InterPro" id="IPR041195">
    <property type="entry name" value="Rnh202_N"/>
</dbReference>
<dbReference type="Gene3D" id="1.10.20.120">
    <property type="match status" value="1"/>
</dbReference>
<evidence type="ECO:0000256" key="6">
    <source>
        <dbReference type="SAM" id="MobiDB-lite"/>
    </source>
</evidence>
<keyword evidence="3" id="KW-0539">Nucleus</keyword>
<comment type="function">
    <text evidence="4">Non catalytic subunit of RNase H2, an endonuclease that specifically degrades the RNA of RNA:DNA hybrids. Participates in DNA replication, possibly by mediating the removal of lagging-strand Okazaki fragment RNA primers during DNA replication. Mediates the excision of single ribonucleotides from DNA:RNA duplexes.</text>
</comment>
<organism evidence="9 10">
    <name type="scientific">Podospora australis</name>
    <dbReference type="NCBI Taxonomy" id="1536484"/>
    <lineage>
        <taxon>Eukaryota</taxon>
        <taxon>Fungi</taxon>
        <taxon>Dikarya</taxon>
        <taxon>Ascomycota</taxon>
        <taxon>Pezizomycotina</taxon>
        <taxon>Sordariomycetes</taxon>
        <taxon>Sordariomycetidae</taxon>
        <taxon>Sordariales</taxon>
        <taxon>Podosporaceae</taxon>
        <taxon>Podospora</taxon>
    </lineage>
</organism>
<evidence type="ECO:0000256" key="2">
    <source>
        <dbReference type="ARBA" id="ARBA00019062"/>
    </source>
</evidence>
<sequence>MARTRSKGAASDKTTTAKSKSPSKTTTSTYTLPSESTNPPKLFVLPKNASPSARIVTLQHPRHAKPTRYLVCPETGAFHEFTKIAPPSKSASPRSWLLSSESEQTTLQSPNLYVATPFDPLFLLLPALLASTPGEKRMFLSSEDHFDRIPNIDRHFSETLTWPGVQSLLETRMFAVCDIVKAGDESMFRVNEDKLFAEVLSKAKKLAAQLPKSMEEKFVRKALEAPVMGIQSQAAGAVSSPAVETPTPTEGDSPGTESQSTLAIVESQTSEASTAATSIAGEDTTITTPQAAMTASDEILNLQRLKIAFGFICASYISPKTAESLKQKLEETENFKPLEEYVTKLAKLRQEAAASRANDFSGGKRGRDEEDDERAEKKRKMEAEEKIKKANQSRGVKQLAKVNTSGMMKLSAFFKKKT</sequence>
<dbReference type="GO" id="GO:0032299">
    <property type="term" value="C:ribonuclease H2 complex"/>
    <property type="evidence" value="ECO:0007669"/>
    <property type="project" value="InterPro"/>
</dbReference>
<dbReference type="Pfam" id="PF17745">
    <property type="entry name" value="Ydr279_N"/>
    <property type="match status" value="1"/>
</dbReference>
<dbReference type="Gene3D" id="2.20.25.530">
    <property type="match status" value="1"/>
</dbReference>
<evidence type="ECO:0000313" key="9">
    <source>
        <dbReference type="EMBL" id="KAK4190780.1"/>
    </source>
</evidence>
<reference evidence="9" key="1">
    <citation type="journal article" date="2023" name="Mol. Phylogenet. Evol.">
        <title>Genome-scale phylogeny and comparative genomics of the fungal order Sordariales.</title>
        <authorList>
            <person name="Hensen N."/>
            <person name="Bonometti L."/>
            <person name="Westerberg I."/>
            <person name="Brannstrom I.O."/>
            <person name="Guillou S."/>
            <person name="Cros-Aarteil S."/>
            <person name="Calhoun S."/>
            <person name="Haridas S."/>
            <person name="Kuo A."/>
            <person name="Mondo S."/>
            <person name="Pangilinan J."/>
            <person name="Riley R."/>
            <person name="LaButti K."/>
            <person name="Andreopoulos B."/>
            <person name="Lipzen A."/>
            <person name="Chen C."/>
            <person name="Yan M."/>
            <person name="Daum C."/>
            <person name="Ng V."/>
            <person name="Clum A."/>
            <person name="Steindorff A."/>
            <person name="Ohm R.A."/>
            <person name="Martin F."/>
            <person name="Silar P."/>
            <person name="Natvig D.O."/>
            <person name="Lalanne C."/>
            <person name="Gautier V."/>
            <person name="Ament-Velasquez S.L."/>
            <person name="Kruys A."/>
            <person name="Hutchinson M.I."/>
            <person name="Powell A.J."/>
            <person name="Barry K."/>
            <person name="Miller A.N."/>
            <person name="Grigoriev I.V."/>
            <person name="Debuchy R."/>
            <person name="Gladieux P."/>
            <person name="Hiltunen Thoren M."/>
            <person name="Johannesson H."/>
        </authorList>
    </citation>
    <scope>NUCLEOTIDE SEQUENCE</scope>
    <source>
        <strain evidence="9">PSN309</strain>
    </source>
</reference>
<evidence type="ECO:0000313" key="10">
    <source>
        <dbReference type="Proteomes" id="UP001302126"/>
    </source>
</evidence>
<dbReference type="GO" id="GO:0005654">
    <property type="term" value="C:nucleoplasm"/>
    <property type="evidence" value="ECO:0007669"/>
    <property type="project" value="TreeGrafter"/>
</dbReference>
<evidence type="ECO:0000256" key="5">
    <source>
        <dbReference type="ARBA" id="ARBA00033464"/>
    </source>
</evidence>
<dbReference type="PANTHER" id="PTHR13383">
    <property type="entry name" value="RIBONUCLEASE H2 SUBUNIT B"/>
    <property type="match status" value="1"/>
</dbReference>
<evidence type="ECO:0000259" key="8">
    <source>
        <dbReference type="Pfam" id="PF17745"/>
    </source>
</evidence>
<dbReference type="PANTHER" id="PTHR13383:SF11">
    <property type="entry name" value="RIBONUCLEASE H2 SUBUNIT B"/>
    <property type="match status" value="1"/>
</dbReference>
<feature type="region of interest" description="Disordered" evidence="6">
    <location>
        <begin position="1"/>
        <end position="42"/>
    </location>
</feature>
<proteinExistence type="predicted"/>
<gene>
    <name evidence="9" type="ORF">QBC35DRAFT_54821</name>
</gene>
<dbReference type="AlphaFoldDB" id="A0AAN7AME6"/>
<reference evidence="9" key="2">
    <citation type="submission" date="2023-05" db="EMBL/GenBank/DDBJ databases">
        <authorList>
            <consortium name="Lawrence Berkeley National Laboratory"/>
            <person name="Steindorff A."/>
            <person name="Hensen N."/>
            <person name="Bonometti L."/>
            <person name="Westerberg I."/>
            <person name="Brannstrom I.O."/>
            <person name="Guillou S."/>
            <person name="Cros-Aarteil S."/>
            <person name="Calhoun S."/>
            <person name="Haridas S."/>
            <person name="Kuo A."/>
            <person name="Mondo S."/>
            <person name="Pangilinan J."/>
            <person name="Riley R."/>
            <person name="Labutti K."/>
            <person name="Andreopoulos B."/>
            <person name="Lipzen A."/>
            <person name="Chen C."/>
            <person name="Yanf M."/>
            <person name="Daum C."/>
            <person name="Ng V."/>
            <person name="Clum A."/>
            <person name="Ohm R."/>
            <person name="Martin F."/>
            <person name="Silar P."/>
            <person name="Natvig D."/>
            <person name="Lalanne C."/>
            <person name="Gautier V."/>
            <person name="Ament-Velasquez S.L."/>
            <person name="Kruys A."/>
            <person name="Hutchinson M.I."/>
            <person name="Powell A.J."/>
            <person name="Barry K."/>
            <person name="Miller A.N."/>
            <person name="Grigoriev I.V."/>
            <person name="Debuchy R."/>
            <person name="Gladieux P."/>
            <person name="Thoren M.H."/>
            <person name="Johannesson H."/>
        </authorList>
    </citation>
    <scope>NUCLEOTIDE SEQUENCE</scope>
    <source>
        <strain evidence="9">PSN309</strain>
    </source>
</reference>
<feature type="compositionally biased region" description="Basic and acidic residues" evidence="6">
    <location>
        <begin position="374"/>
        <end position="388"/>
    </location>
</feature>
<keyword evidence="10" id="KW-1185">Reference proteome</keyword>
<feature type="region of interest" description="Disordered" evidence="6">
    <location>
        <begin position="353"/>
        <end position="397"/>
    </location>
</feature>
<evidence type="ECO:0000256" key="3">
    <source>
        <dbReference type="ARBA" id="ARBA00023242"/>
    </source>
</evidence>
<comment type="subcellular location">
    <subcellularLocation>
        <location evidence="1">Nucleus</location>
    </subcellularLocation>
</comment>
<evidence type="ECO:0000259" key="7">
    <source>
        <dbReference type="Pfam" id="PF09468"/>
    </source>
</evidence>
<evidence type="ECO:0000256" key="1">
    <source>
        <dbReference type="ARBA" id="ARBA00004123"/>
    </source>
</evidence>
<protein>
    <recommendedName>
        <fullName evidence="2">Ribonuclease H2 subunit B</fullName>
    </recommendedName>
    <alternativeName>
        <fullName evidence="5">Ribonuclease HI subunit B</fullName>
    </alternativeName>
</protein>
<dbReference type="GO" id="GO:0006401">
    <property type="term" value="P:RNA catabolic process"/>
    <property type="evidence" value="ECO:0007669"/>
    <property type="project" value="TreeGrafter"/>
</dbReference>
<name>A0AAN7AME6_9PEZI</name>
<dbReference type="CDD" id="cd09270">
    <property type="entry name" value="RNase_H2-B"/>
    <property type="match status" value="1"/>
</dbReference>
<dbReference type="Pfam" id="PF09468">
    <property type="entry name" value="RNase_H2-Ydr279"/>
    <property type="match status" value="1"/>
</dbReference>
<accession>A0AAN7AME6</accession>
<dbReference type="EMBL" id="MU864363">
    <property type="protein sequence ID" value="KAK4190780.1"/>
    <property type="molecule type" value="Genomic_DNA"/>
</dbReference>
<comment type="caution">
    <text evidence="9">The sequence shown here is derived from an EMBL/GenBank/DDBJ whole genome shotgun (WGS) entry which is preliminary data.</text>
</comment>
<feature type="domain" description="Ribonuclease H2 subunit B wHTH" evidence="7">
    <location>
        <begin position="122"/>
        <end position="326"/>
    </location>
</feature>
<dbReference type="InterPro" id="IPR019024">
    <property type="entry name" value="RNase_H2_suB_wHTH"/>
</dbReference>
<dbReference type="Proteomes" id="UP001302126">
    <property type="component" value="Unassembled WGS sequence"/>
</dbReference>
<evidence type="ECO:0000256" key="4">
    <source>
        <dbReference type="ARBA" id="ARBA00024778"/>
    </source>
</evidence>
<feature type="domain" description="Rnh202 triple barrel" evidence="8">
    <location>
        <begin position="44"/>
        <end position="119"/>
    </location>
</feature>
<dbReference type="InterPro" id="IPR040456">
    <property type="entry name" value="RNase_H2_suB"/>
</dbReference>
<feature type="compositionally biased region" description="Polar residues" evidence="6">
    <location>
        <begin position="246"/>
        <end position="262"/>
    </location>
</feature>
<feature type="compositionally biased region" description="Low complexity" evidence="6">
    <location>
        <begin position="7"/>
        <end position="37"/>
    </location>
</feature>
<feature type="region of interest" description="Disordered" evidence="6">
    <location>
        <begin position="234"/>
        <end position="267"/>
    </location>
</feature>